<keyword evidence="2" id="KW-0963">Cytoplasm</keyword>
<dbReference type="InterPro" id="IPR043129">
    <property type="entry name" value="ATPase_NBD"/>
</dbReference>
<keyword evidence="3" id="KW-0547">Nucleotide-binding</keyword>
<protein>
    <submittedName>
        <fullName evidence="7">Actin-101</fullName>
    </submittedName>
</protein>
<dbReference type="Proteomes" id="UP000325433">
    <property type="component" value="Unassembled WGS sequence"/>
</dbReference>
<dbReference type="GO" id="GO:0005856">
    <property type="term" value="C:cytoskeleton"/>
    <property type="evidence" value="ECO:0007669"/>
    <property type="project" value="UniProtKB-SubCell"/>
</dbReference>
<dbReference type="Pfam" id="PF00022">
    <property type="entry name" value="Actin"/>
    <property type="match status" value="2"/>
</dbReference>
<dbReference type="Gene3D" id="3.30.420.40">
    <property type="match status" value="2"/>
</dbReference>
<gene>
    <name evidence="7" type="ORF">BDV41DRAFT_541093</name>
</gene>
<dbReference type="Gene3D" id="3.90.640.10">
    <property type="entry name" value="Actin, Chain A, domain 4"/>
    <property type="match status" value="1"/>
</dbReference>
<dbReference type="InterPro" id="IPR004000">
    <property type="entry name" value="Actin"/>
</dbReference>
<dbReference type="PANTHER" id="PTHR11937">
    <property type="entry name" value="ACTIN"/>
    <property type="match status" value="1"/>
</dbReference>
<dbReference type="GO" id="GO:0005524">
    <property type="term" value="F:ATP binding"/>
    <property type="evidence" value="ECO:0007669"/>
    <property type="project" value="UniProtKB-KW"/>
</dbReference>
<evidence type="ECO:0000256" key="6">
    <source>
        <dbReference type="RuleBase" id="RU000487"/>
    </source>
</evidence>
<dbReference type="SUPFAM" id="SSF53067">
    <property type="entry name" value="Actin-like ATPase domain"/>
    <property type="match status" value="2"/>
</dbReference>
<evidence type="ECO:0000256" key="1">
    <source>
        <dbReference type="ARBA" id="ARBA00004245"/>
    </source>
</evidence>
<evidence type="ECO:0000313" key="8">
    <source>
        <dbReference type="Proteomes" id="UP000325433"/>
    </source>
</evidence>
<evidence type="ECO:0000256" key="5">
    <source>
        <dbReference type="ARBA" id="ARBA00023212"/>
    </source>
</evidence>
<proteinExistence type="inferred from homology"/>
<name>A0A5N6VT62_9EURO</name>
<dbReference type="AlphaFoldDB" id="A0A5N6VT62"/>
<reference evidence="8" key="1">
    <citation type="submission" date="2019-04" db="EMBL/GenBank/DDBJ databases">
        <title>Friends and foes A comparative genomics studyof 23 Aspergillus species from section Flavi.</title>
        <authorList>
            <consortium name="DOE Joint Genome Institute"/>
            <person name="Kjaerbolling I."/>
            <person name="Vesth T."/>
            <person name="Frisvad J.C."/>
            <person name="Nybo J.L."/>
            <person name="Theobald S."/>
            <person name="Kildgaard S."/>
            <person name="Isbrandt T."/>
            <person name="Kuo A."/>
            <person name="Sato A."/>
            <person name="Lyhne E.K."/>
            <person name="Kogle M.E."/>
            <person name="Wiebenga A."/>
            <person name="Kun R.S."/>
            <person name="Lubbers R.J."/>
            <person name="Makela M.R."/>
            <person name="Barry K."/>
            <person name="Chovatia M."/>
            <person name="Clum A."/>
            <person name="Daum C."/>
            <person name="Haridas S."/>
            <person name="He G."/>
            <person name="LaButti K."/>
            <person name="Lipzen A."/>
            <person name="Mondo S."/>
            <person name="Riley R."/>
            <person name="Salamov A."/>
            <person name="Simmons B.A."/>
            <person name="Magnuson J.K."/>
            <person name="Henrissat B."/>
            <person name="Mortensen U.H."/>
            <person name="Larsen T.O."/>
            <person name="Devries R.P."/>
            <person name="Grigoriev I.V."/>
            <person name="Machida M."/>
            <person name="Baker S.E."/>
            <person name="Andersen M.R."/>
        </authorList>
    </citation>
    <scope>NUCLEOTIDE SEQUENCE [LARGE SCALE GENOMIC DNA]</scope>
    <source>
        <strain evidence="8">CBS 130015</strain>
    </source>
</reference>
<dbReference type="EMBL" id="ML738340">
    <property type="protein sequence ID" value="KAE8311713.1"/>
    <property type="molecule type" value="Genomic_DNA"/>
</dbReference>
<organism evidence="7 8">
    <name type="scientific">Aspergillus transmontanensis</name>
    <dbReference type="NCBI Taxonomy" id="1034304"/>
    <lineage>
        <taxon>Eukaryota</taxon>
        <taxon>Fungi</taxon>
        <taxon>Dikarya</taxon>
        <taxon>Ascomycota</taxon>
        <taxon>Pezizomycotina</taxon>
        <taxon>Eurotiomycetes</taxon>
        <taxon>Eurotiomycetidae</taxon>
        <taxon>Eurotiales</taxon>
        <taxon>Aspergillaceae</taxon>
        <taxon>Aspergillus</taxon>
        <taxon>Aspergillus subgen. Circumdati</taxon>
    </lineage>
</organism>
<keyword evidence="4" id="KW-0067">ATP-binding</keyword>
<comment type="similarity">
    <text evidence="6">Belongs to the actin family.</text>
</comment>
<keyword evidence="5" id="KW-0206">Cytoskeleton</keyword>
<keyword evidence="8" id="KW-1185">Reference proteome</keyword>
<sequence>MAASKDVAAIVIDNGTMYTKAGFAGDNGPRTIFPTIVGHEGFGNNSYVGDDAIANAEPISFTNPIERGLITNWDDMEKIWSHAFASGLQVAPKEHPVLLTERPLNPESNREKTAQIMFETFQVPAYSIGIDAVFALYASGYTTGLSVDCGHGSTSFIPVYEGHALPHSILQLDVGGDDITRYLMNTLGGDSSSPDLFQDMKEKHCYVALDFEQESNHHMKHSYELPDGQHIEIGAEIFRAPEVLFQPMMIGLEQRGIHEMAYNSIFKCDLDIRREFYGHVVLSGGTSMLPGIADRLQKELMYLAPQNMMARVVAPSEHKNSTWTGASMLASLSTFQGRWISKEAYDEAGPRIVHRYCF</sequence>
<evidence type="ECO:0000256" key="3">
    <source>
        <dbReference type="ARBA" id="ARBA00022741"/>
    </source>
</evidence>
<dbReference type="SMART" id="SM00268">
    <property type="entry name" value="ACTIN"/>
    <property type="match status" value="1"/>
</dbReference>
<evidence type="ECO:0000256" key="2">
    <source>
        <dbReference type="ARBA" id="ARBA00022490"/>
    </source>
</evidence>
<comment type="subcellular location">
    <subcellularLocation>
        <location evidence="1">Cytoplasm</location>
        <location evidence="1">Cytoskeleton</location>
    </subcellularLocation>
</comment>
<dbReference type="FunFam" id="3.30.420.40:FF:000148">
    <property type="entry name" value="Actin, alpha skeletal muscle"/>
    <property type="match status" value="1"/>
</dbReference>
<dbReference type="PRINTS" id="PR00190">
    <property type="entry name" value="ACTIN"/>
</dbReference>
<evidence type="ECO:0000256" key="4">
    <source>
        <dbReference type="ARBA" id="ARBA00022840"/>
    </source>
</evidence>
<accession>A0A5N6VT62</accession>
<evidence type="ECO:0000313" key="7">
    <source>
        <dbReference type="EMBL" id="KAE8311713.1"/>
    </source>
</evidence>